<dbReference type="FunFam" id="2.40.30.110:FF:000003">
    <property type="entry name" value="Aminomethyltransferase"/>
    <property type="match status" value="1"/>
</dbReference>
<keyword evidence="2 5" id="KW-0032">Aminotransferase</keyword>
<reference evidence="9 10" key="1">
    <citation type="submission" date="2019-04" db="EMBL/GenBank/DDBJ databases">
        <title>Complete genome sequence of Arthrobacter sp. ZXY-2 associated with effective atrazine degradation and salt adaptation.</title>
        <authorList>
            <person name="Zhao X."/>
        </authorList>
    </citation>
    <scope>NUCLEOTIDE SEQUENCE [LARGE SCALE GENOMIC DNA]</scope>
    <source>
        <strain evidence="10">ZP60</strain>
    </source>
</reference>
<dbReference type="Pfam" id="PF08669">
    <property type="entry name" value="GCV_T_C"/>
    <property type="match status" value="1"/>
</dbReference>
<dbReference type="PIRSF" id="PIRSF006487">
    <property type="entry name" value="GcvT"/>
    <property type="match status" value="1"/>
</dbReference>
<dbReference type="InterPro" id="IPR028896">
    <property type="entry name" value="GcvT/YgfZ/DmdA"/>
</dbReference>
<dbReference type="InterPro" id="IPR013977">
    <property type="entry name" value="GcvT_C"/>
</dbReference>
<dbReference type="InterPro" id="IPR006222">
    <property type="entry name" value="GCVT_N"/>
</dbReference>
<dbReference type="GO" id="GO:0005960">
    <property type="term" value="C:glycine cleavage complex"/>
    <property type="evidence" value="ECO:0007669"/>
    <property type="project" value="InterPro"/>
</dbReference>
<comment type="similarity">
    <text evidence="1 5">Belongs to the GcvT family.</text>
</comment>
<evidence type="ECO:0000259" key="7">
    <source>
        <dbReference type="Pfam" id="PF01571"/>
    </source>
</evidence>
<reference evidence="9 10" key="2">
    <citation type="submission" date="2019-04" db="EMBL/GenBank/DDBJ databases">
        <authorList>
            <person name="Yang S."/>
            <person name="Wei W."/>
        </authorList>
    </citation>
    <scope>NUCLEOTIDE SEQUENCE [LARGE SCALE GENOMIC DNA]</scope>
    <source>
        <strain evidence="10">ZP60</strain>
    </source>
</reference>
<dbReference type="Gene3D" id="3.30.1360.120">
    <property type="entry name" value="Probable tRNA modification gtpase trme, domain 1"/>
    <property type="match status" value="1"/>
</dbReference>
<dbReference type="EC" id="2.1.2.10" evidence="5"/>
<dbReference type="NCBIfam" id="TIGR00528">
    <property type="entry name" value="gcvT"/>
    <property type="match status" value="1"/>
</dbReference>
<dbReference type="Pfam" id="PF01571">
    <property type="entry name" value="GCV_T"/>
    <property type="match status" value="1"/>
</dbReference>
<name>A0A4D6KGE5_9EURY</name>
<comment type="subunit">
    <text evidence="5">The glycine cleavage system is composed of four proteins: P, T, L and H.</text>
</comment>
<dbReference type="RefSeq" id="WP_015762847.1">
    <property type="nucleotide sequence ID" value="NZ_CP039375.1"/>
</dbReference>
<accession>A0A4D6KGE5</accession>
<dbReference type="GO" id="GO:0008168">
    <property type="term" value="F:methyltransferase activity"/>
    <property type="evidence" value="ECO:0007669"/>
    <property type="project" value="UniProtKB-KW"/>
</dbReference>
<dbReference type="GO" id="GO:0032259">
    <property type="term" value="P:methylation"/>
    <property type="evidence" value="ECO:0007669"/>
    <property type="project" value="UniProtKB-KW"/>
</dbReference>
<dbReference type="KEGG" id="halz:E5139_12585"/>
<evidence type="ECO:0000256" key="1">
    <source>
        <dbReference type="ARBA" id="ARBA00008609"/>
    </source>
</evidence>
<dbReference type="NCBIfam" id="NF001567">
    <property type="entry name" value="PRK00389.1"/>
    <property type="match status" value="1"/>
</dbReference>
<dbReference type="GO" id="GO:0019464">
    <property type="term" value="P:glycine decarboxylation via glycine cleavage system"/>
    <property type="evidence" value="ECO:0007669"/>
    <property type="project" value="UniProtKB-UniRule"/>
</dbReference>
<evidence type="ECO:0000256" key="3">
    <source>
        <dbReference type="ARBA" id="ARBA00022679"/>
    </source>
</evidence>
<dbReference type="PANTHER" id="PTHR43757:SF2">
    <property type="entry name" value="AMINOMETHYLTRANSFERASE, MITOCHONDRIAL"/>
    <property type="match status" value="1"/>
</dbReference>
<gene>
    <name evidence="5 9" type="primary">gcvT</name>
    <name evidence="9" type="ORF">E5139_12585</name>
</gene>
<dbReference type="InterPro" id="IPR022903">
    <property type="entry name" value="GcvT_bac"/>
</dbReference>
<evidence type="ECO:0000313" key="10">
    <source>
        <dbReference type="Proteomes" id="UP000297053"/>
    </source>
</evidence>
<dbReference type="InterPro" id="IPR029043">
    <property type="entry name" value="GcvT/YgfZ_C"/>
</dbReference>
<comment type="catalytic activity">
    <reaction evidence="4 5">
        <text>N(6)-[(R)-S(8)-aminomethyldihydrolipoyl]-L-lysyl-[protein] + (6S)-5,6,7,8-tetrahydrofolate = N(6)-[(R)-dihydrolipoyl]-L-lysyl-[protein] + (6R)-5,10-methylene-5,6,7,8-tetrahydrofolate + NH4(+)</text>
        <dbReference type="Rhea" id="RHEA:16945"/>
        <dbReference type="Rhea" id="RHEA-COMP:10475"/>
        <dbReference type="Rhea" id="RHEA-COMP:10492"/>
        <dbReference type="ChEBI" id="CHEBI:15636"/>
        <dbReference type="ChEBI" id="CHEBI:28938"/>
        <dbReference type="ChEBI" id="CHEBI:57453"/>
        <dbReference type="ChEBI" id="CHEBI:83100"/>
        <dbReference type="ChEBI" id="CHEBI:83143"/>
        <dbReference type="EC" id="2.1.2.10"/>
    </reaction>
</comment>
<evidence type="ECO:0000259" key="8">
    <source>
        <dbReference type="Pfam" id="PF08669"/>
    </source>
</evidence>
<dbReference type="GeneID" id="8411419"/>
<evidence type="ECO:0000256" key="6">
    <source>
        <dbReference type="PIRSR" id="PIRSR006487-1"/>
    </source>
</evidence>
<dbReference type="HAMAP" id="MF_00259">
    <property type="entry name" value="GcvT"/>
    <property type="match status" value="1"/>
</dbReference>
<dbReference type="GO" id="GO:0004047">
    <property type="term" value="F:aminomethyltransferase activity"/>
    <property type="evidence" value="ECO:0007669"/>
    <property type="project" value="UniProtKB-UniRule"/>
</dbReference>
<organism evidence="9 10">
    <name type="scientific">Halomicrobium mukohataei</name>
    <dbReference type="NCBI Taxonomy" id="57705"/>
    <lineage>
        <taxon>Archaea</taxon>
        <taxon>Methanobacteriati</taxon>
        <taxon>Methanobacteriota</taxon>
        <taxon>Stenosarchaea group</taxon>
        <taxon>Halobacteria</taxon>
        <taxon>Halobacteriales</taxon>
        <taxon>Haloarculaceae</taxon>
        <taxon>Halomicrobium</taxon>
    </lineage>
</organism>
<dbReference type="GeneID" id="42179790"/>
<feature type="domain" description="GCVT N-terminal" evidence="7">
    <location>
        <begin position="9"/>
        <end position="264"/>
    </location>
</feature>
<dbReference type="PANTHER" id="PTHR43757">
    <property type="entry name" value="AMINOMETHYLTRANSFERASE"/>
    <property type="match status" value="1"/>
</dbReference>
<dbReference type="OMA" id="MPVQYPA"/>
<evidence type="ECO:0000256" key="4">
    <source>
        <dbReference type="ARBA" id="ARBA00047665"/>
    </source>
</evidence>
<proteinExistence type="inferred from homology"/>
<dbReference type="InterPro" id="IPR027266">
    <property type="entry name" value="TrmE/GcvT-like"/>
</dbReference>
<keyword evidence="3 5" id="KW-0808">Transferase</keyword>
<evidence type="ECO:0000313" key="9">
    <source>
        <dbReference type="EMBL" id="QCD66442.1"/>
    </source>
</evidence>
<feature type="domain" description="Aminomethyltransferase C-terminal" evidence="8">
    <location>
        <begin position="284"/>
        <end position="362"/>
    </location>
</feature>
<dbReference type="Proteomes" id="UP000297053">
    <property type="component" value="Chromosome"/>
</dbReference>
<evidence type="ECO:0000256" key="5">
    <source>
        <dbReference type="HAMAP-Rule" id="MF_00259"/>
    </source>
</evidence>
<sequence length="363" mass="39391">MGLRAPPLDDVHAAAEASFTDFGGWEMPVEFDSIRTEHAAVREAAGKFDVSHMGEIVVSGTEATGLMQRLTTNDVTDLRPGQAHYAAITREDGVMLDDTVVYRLPEAVEGEYLFIPNAGHDEQMATRWREYADERDLDAIVENRTTEYGLIALQGPDAPSLLADETTLSLDELGRFEIATATVAGVETLVATTGYTGEAGYELVVPWDETETVWGALDCQPCGLGARDTLRLEMGFLLSGQDFDPEDDPRNPYEAGIGFVVDLDTEFVGRDALEGVDVEGPAEKLTGLSLIDRGVPRAGYDVTTPNGDRVGTVTSGTMSPTLGEPIALAYIDTDYIEPGRTVRVVVRGEPKKARIRTTPFLDR</sequence>
<keyword evidence="9" id="KW-0489">Methyltransferase</keyword>
<dbReference type="SUPFAM" id="SSF101790">
    <property type="entry name" value="Aminomethyltransferase beta-barrel domain"/>
    <property type="match status" value="1"/>
</dbReference>
<dbReference type="GO" id="GO:0008483">
    <property type="term" value="F:transaminase activity"/>
    <property type="evidence" value="ECO:0007669"/>
    <property type="project" value="UniProtKB-KW"/>
</dbReference>
<comment type="function">
    <text evidence="5">The glycine cleavage system catalyzes the degradation of glycine.</text>
</comment>
<evidence type="ECO:0000256" key="2">
    <source>
        <dbReference type="ARBA" id="ARBA00022576"/>
    </source>
</evidence>
<feature type="binding site" evidence="6">
    <location>
        <position position="202"/>
    </location>
    <ligand>
        <name>substrate</name>
    </ligand>
</feature>
<dbReference type="InterPro" id="IPR006223">
    <property type="entry name" value="GcvT"/>
</dbReference>
<dbReference type="AlphaFoldDB" id="A0A4D6KGE5"/>
<dbReference type="EMBL" id="CP039375">
    <property type="protein sequence ID" value="QCD66442.1"/>
    <property type="molecule type" value="Genomic_DNA"/>
</dbReference>
<protein>
    <recommendedName>
        <fullName evidence="5">Probable aminomethyltransferase</fullName>
        <ecNumber evidence="5">2.1.2.10</ecNumber>
    </recommendedName>
    <alternativeName>
        <fullName evidence="5">Glycine cleavage system T protein</fullName>
    </alternativeName>
</protein>
<dbReference type="SUPFAM" id="SSF103025">
    <property type="entry name" value="Folate-binding domain"/>
    <property type="match status" value="1"/>
</dbReference>